<feature type="binding site" evidence="10">
    <location>
        <begin position="9"/>
        <end position="16"/>
    </location>
    <ligand>
        <name>ATP</name>
        <dbReference type="ChEBI" id="CHEBI:30616"/>
    </ligand>
</feature>
<feature type="domain" description="Guanylate kinase-like" evidence="11">
    <location>
        <begin position="2"/>
        <end position="206"/>
    </location>
</feature>
<proteinExistence type="inferred from homology"/>
<dbReference type="PROSITE" id="PS50052">
    <property type="entry name" value="GUANYLATE_KINASE_2"/>
    <property type="match status" value="1"/>
</dbReference>
<evidence type="ECO:0000256" key="8">
    <source>
        <dbReference type="ARBA" id="ARBA00022842"/>
    </source>
</evidence>
<name>A0A4V2VL42_9FIRM</name>
<feature type="binding site" evidence="10">
    <location>
        <begin position="11"/>
        <end position="16"/>
    </location>
    <ligand>
        <name>substrate</name>
    </ligand>
</feature>
<dbReference type="Gene3D" id="3.40.50.300">
    <property type="entry name" value="P-loop containing nucleotide triphosphate hydrolases"/>
    <property type="match status" value="1"/>
</dbReference>
<evidence type="ECO:0000256" key="2">
    <source>
        <dbReference type="ARBA" id="ARBA00003213"/>
    </source>
</evidence>
<comment type="catalytic activity">
    <reaction evidence="9 10">
        <text>adenosine(37) in tRNA + dimethylallyl diphosphate = N(6)-dimethylallyladenosine(37) in tRNA + diphosphate</text>
        <dbReference type="Rhea" id="RHEA:26482"/>
        <dbReference type="Rhea" id="RHEA-COMP:10162"/>
        <dbReference type="Rhea" id="RHEA-COMP:10375"/>
        <dbReference type="ChEBI" id="CHEBI:33019"/>
        <dbReference type="ChEBI" id="CHEBI:57623"/>
        <dbReference type="ChEBI" id="CHEBI:74411"/>
        <dbReference type="ChEBI" id="CHEBI:74415"/>
        <dbReference type="EC" id="2.5.1.75"/>
    </reaction>
</comment>
<reference evidence="12 13" key="1">
    <citation type="submission" date="2019-03" db="EMBL/GenBank/DDBJ databases">
        <title>Genomic Encyclopedia of Type Strains, Phase IV (KMG-IV): sequencing the most valuable type-strain genomes for metagenomic binning, comparative biology and taxonomic classification.</title>
        <authorList>
            <person name="Goeker M."/>
        </authorList>
    </citation>
    <scope>NUCLEOTIDE SEQUENCE [LARGE SCALE GENOMIC DNA]</scope>
    <source>
        <strain evidence="12 13">DSM 29481</strain>
    </source>
</reference>
<evidence type="ECO:0000256" key="9">
    <source>
        <dbReference type="ARBA" id="ARBA00049563"/>
    </source>
</evidence>
<dbReference type="InterPro" id="IPR027417">
    <property type="entry name" value="P-loop_NTPase"/>
</dbReference>
<dbReference type="Gene3D" id="1.10.20.140">
    <property type="match status" value="1"/>
</dbReference>
<keyword evidence="5 10" id="KW-0819">tRNA processing</keyword>
<dbReference type="EC" id="2.5.1.75" evidence="10"/>
<dbReference type="GO" id="GO:0052381">
    <property type="term" value="F:tRNA dimethylallyltransferase activity"/>
    <property type="evidence" value="ECO:0007669"/>
    <property type="project" value="UniProtKB-UniRule"/>
</dbReference>
<comment type="subunit">
    <text evidence="10">Monomer.</text>
</comment>
<evidence type="ECO:0000256" key="3">
    <source>
        <dbReference type="ARBA" id="ARBA00005842"/>
    </source>
</evidence>
<gene>
    <name evidence="10" type="primary">miaA</name>
    <name evidence="12" type="ORF">EDD61_10431</name>
</gene>
<evidence type="ECO:0000256" key="7">
    <source>
        <dbReference type="ARBA" id="ARBA00022840"/>
    </source>
</evidence>
<accession>A0A4V2VL42</accession>
<keyword evidence="7 10" id="KW-0067">ATP-binding</keyword>
<comment type="caution">
    <text evidence="10">Lacks conserved residue(s) required for the propagation of feature annotation.</text>
</comment>
<dbReference type="RefSeq" id="WP_008690207.1">
    <property type="nucleotide sequence ID" value="NZ_AP024510.1"/>
</dbReference>
<dbReference type="EMBL" id="SMBP01000004">
    <property type="protein sequence ID" value="TCU62395.1"/>
    <property type="molecule type" value="Genomic_DNA"/>
</dbReference>
<keyword evidence="8 10" id="KW-0460">Magnesium</keyword>
<dbReference type="GO" id="GO:0005524">
    <property type="term" value="F:ATP binding"/>
    <property type="evidence" value="ECO:0007669"/>
    <property type="project" value="UniProtKB-UniRule"/>
</dbReference>
<dbReference type="GO" id="GO:0006400">
    <property type="term" value="P:tRNA modification"/>
    <property type="evidence" value="ECO:0007669"/>
    <property type="project" value="TreeGrafter"/>
</dbReference>
<comment type="function">
    <text evidence="2 10">Catalyzes the transfer of a dimethylallyl group onto the adenine at position 37 in tRNAs that read codons beginning with uridine, leading to the formation of N6-(dimethylallyl)adenosine (i(6)A).</text>
</comment>
<evidence type="ECO:0000256" key="6">
    <source>
        <dbReference type="ARBA" id="ARBA00022741"/>
    </source>
</evidence>
<protein>
    <recommendedName>
        <fullName evidence="10">tRNA dimethylallyltransferase</fullName>
        <ecNumber evidence="10">2.5.1.75</ecNumber>
    </recommendedName>
    <alternativeName>
        <fullName evidence="10">Dimethylallyl diphosphate:tRNA dimethylallyltransferase</fullName>
        <shortName evidence="10">DMAPP:tRNA dimethylallyltransferase</shortName>
        <shortName evidence="10">DMATase</shortName>
    </alternativeName>
    <alternativeName>
        <fullName evidence="10">Isopentenyl-diphosphate:tRNA isopentenyltransferase</fullName>
        <shortName evidence="10">IPP transferase</shortName>
        <shortName evidence="10">IPPT</shortName>
        <shortName evidence="10">IPTase</shortName>
    </alternativeName>
</protein>
<dbReference type="InterPro" id="IPR018022">
    <property type="entry name" value="IPT"/>
</dbReference>
<evidence type="ECO:0000259" key="11">
    <source>
        <dbReference type="PROSITE" id="PS50052"/>
    </source>
</evidence>
<sequence>MEKVLVIVGPTGVGKTNLSIQLAKQYDGEIISGDSMQIYQEMSIGTAKIKEDEKQGIPHYLVDEYHFDEEYNVKIFQQKARDYIHAINAKKKLAMIVGGTGLYVKSVIYDYQFLDQKEDTEFLTYLKKRSNDELWSLLKIVDTKACENIHHNNRQRIIRALSMAHDGIKKSEVIACQDHKPVYDAFIIGLTMERDALYERINQRVDQMMEEGLFEEINELVTTHENVWQLQSFQGIGYKEWKAYFEKQCPKEACIEQIKKNSRNFAKRQYTWFRNQMKVHWYDIADASYQEQLRKDVESWLHQ</sequence>
<dbReference type="HAMAP" id="MF_00185">
    <property type="entry name" value="IPP_trans"/>
    <property type="match status" value="1"/>
</dbReference>
<keyword evidence="4 10" id="KW-0808">Transferase</keyword>
<evidence type="ECO:0000313" key="13">
    <source>
        <dbReference type="Proteomes" id="UP000295773"/>
    </source>
</evidence>
<dbReference type="InterPro" id="IPR039657">
    <property type="entry name" value="Dimethylallyltransferase"/>
</dbReference>
<keyword evidence="6 10" id="KW-0547">Nucleotide-binding</keyword>
<dbReference type="Proteomes" id="UP000295773">
    <property type="component" value="Unassembled WGS sequence"/>
</dbReference>
<dbReference type="Pfam" id="PF01715">
    <property type="entry name" value="IPPT"/>
    <property type="match status" value="1"/>
</dbReference>
<evidence type="ECO:0000256" key="1">
    <source>
        <dbReference type="ARBA" id="ARBA00001946"/>
    </source>
</evidence>
<evidence type="ECO:0000256" key="5">
    <source>
        <dbReference type="ARBA" id="ARBA00022694"/>
    </source>
</evidence>
<feature type="region of interest" description="Interaction with substrate tRNA" evidence="10">
    <location>
        <begin position="155"/>
        <end position="159"/>
    </location>
</feature>
<evidence type="ECO:0000313" key="12">
    <source>
        <dbReference type="EMBL" id="TCU62395.1"/>
    </source>
</evidence>
<dbReference type="PANTHER" id="PTHR11088:SF60">
    <property type="entry name" value="TRNA DIMETHYLALLYLTRANSFERASE"/>
    <property type="match status" value="1"/>
</dbReference>
<dbReference type="AlphaFoldDB" id="A0A4V2VL42"/>
<dbReference type="PANTHER" id="PTHR11088">
    <property type="entry name" value="TRNA DIMETHYLALLYLTRANSFERASE"/>
    <property type="match status" value="1"/>
</dbReference>
<dbReference type="SUPFAM" id="SSF52540">
    <property type="entry name" value="P-loop containing nucleoside triphosphate hydrolases"/>
    <property type="match status" value="2"/>
</dbReference>
<comment type="cofactor">
    <cofactor evidence="1 10">
        <name>Mg(2+)</name>
        <dbReference type="ChEBI" id="CHEBI:18420"/>
    </cofactor>
</comment>
<keyword evidence="13" id="KW-1185">Reference proteome</keyword>
<comment type="similarity">
    <text evidence="3 10">Belongs to the IPP transferase family.</text>
</comment>
<organism evidence="12 13">
    <name type="scientific">Longicatena caecimuris</name>
    <dbReference type="NCBI Taxonomy" id="1796635"/>
    <lineage>
        <taxon>Bacteria</taxon>
        <taxon>Bacillati</taxon>
        <taxon>Bacillota</taxon>
        <taxon>Erysipelotrichia</taxon>
        <taxon>Erysipelotrichales</taxon>
        <taxon>Erysipelotrichaceae</taxon>
        <taxon>Longicatena</taxon>
    </lineage>
</organism>
<evidence type="ECO:0000256" key="4">
    <source>
        <dbReference type="ARBA" id="ARBA00022679"/>
    </source>
</evidence>
<feature type="region of interest" description="Interaction with substrate tRNA" evidence="10">
    <location>
        <begin position="34"/>
        <end position="37"/>
    </location>
</feature>
<dbReference type="InterPro" id="IPR008144">
    <property type="entry name" value="Guanylate_kin-like_dom"/>
</dbReference>
<feature type="site" description="Interaction with substrate tRNA" evidence="10">
    <location>
        <position position="100"/>
    </location>
</feature>
<dbReference type="GeneID" id="73794220"/>
<evidence type="ECO:0000256" key="10">
    <source>
        <dbReference type="HAMAP-Rule" id="MF_00185"/>
    </source>
</evidence>
<dbReference type="NCBIfam" id="TIGR00174">
    <property type="entry name" value="miaA"/>
    <property type="match status" value="1"/>
</dbReference>
<comment type="caution">
    <text evidence="12">The sequence shown here is derived from an EMBL/GenBank/DDBJ whole genome shotgun (WGS) entry which is preliminary data.</text>
</comment>